<evidence type="ECO:0000256" key="1">
    <source>
        <dbReference type="SAM" id="MobiDB-lite"/>
    </source>
</evidence>
<dbReference type="RefSeq" id="XP_002297224.1">
    <property type="nucleotide sequence ID" value="XM_002297188.1"/>
</dbReference>
<feature type="compositionally biased region" description="Low complexity" evidence="1">
    <location>
        <begin position="53"/>
        <end position="65"/>
    </location>
</feature>
<dbReference type="GeneID" id="7451850"/>
<gene>
    <name evidence="2" type="ORF">THAPSDRAFT_11386</name>
</gene>
<dbReference type="PaxDb" id="35128-Thaps11386"/>
<proteinExistence type="predicted"/>
<reference evidence="2 3" key="1">
    <citation type="journal article" date="2004" name="Science">
        <title>The genome of the diatom Thalassiosira pseudonana: ecology, evolution, and metabolism.</title>
        <authorList>
            <person name="Armbrust E.V."/>
            <person name="Berges J.A."/>
            <person name="Bowler C."/>
            <person name="Green B.R."/>
            <person name="Martinez D."/>
            <person name="Putnam N.H."/>
            <person name="Zhou S."/>
            <person name="Allen A.E."/>
            <person name="Apt K.E."/>
            <person name="Bechner M."/>
            <person name="Brzezinski M.A."/>
            <person name="Chaal B.K."/>
            <person name="Chiovitti A."/>
            <person name="Davis A.K."/>
            <person name="Demarest M.S."/>
            <person name="Detter J.C."/>
            <person name="Glavina T."/>
            <person name="Goodstein D."/>
            <person name="Hadi M.Z."/>
            <person name="Hellsten U."/>
            <person name="Hildebrand M."/>
            <person name="Jenkins B.D."/>
            <person name="Jurka J."/>
            <person name="Kapitonov V.V."/>
            <person name="Kroger N."/>
            <person name="Lau W.W."/>
            <person name="Lane T.W."/>
            <person name="Larimer F.W."/>
            <person name="Lippmeier J.C."/>
            <person name="Lucas S."/>
            <person name="Medina M."/>
            <person name="Montsant A."/>
            <person name="Obornik M."/>
            <person name="Parker M.S."/>
            <person name="Palenik B."/>
            <person name="Pazour G.J."/>
            <person name="Richardson P.M."/>
            <person name="Rynearson T.A."/>
            <person name="Saito M.A."/>
            <person name="Schwartz D.C."/>
            <person name="Thamatrakoln K."/>
            <person name="Valentin K."/>
            <person name="Vardi A."/>
            <person name="Wilkerson F.P."/>
            <person name="Rokhsar D.S."/>
        </authorList>
    </citation>
    <scope>NUCLEOTIDE SEQUENCE [LARGE SCALE GENOMIC DNA]</scope>
    <source>
        <strain evidence="2 3">CCMP1335</strain>
    </source>
</reference>
<reference evidence="2 3" key="2">
    <citation type="journal article" date="2008" name="Nature">
        <title>The Phaeodactylum genome reveals the evolutionary history of diatom genomes.</title>
        <authorList>
            <person name="Bowler C."/>
            <person name="Allen A.E."/>
            <person name="Badger J.H."/>
            <person name="Grimwood J."/>
            <person name="Jabbari K."/>
            <person name="Kuo A."/>
            <person name="Maheswari U."/>
            <person name="Martens C."/>
            <person name="Maumus F."/>
            <person name="Otillar R.P."/>
            <person name="Rayko E."/>
            <person name="Salamov A."/>
            <person name="Vandepoele K."/>
            <person name="Beszteri B."/>
            <person name="Gruber A."/>
            <person name="Heijde M."/>
            <person name="Katinka M."/>
            <person name="Mock T."/>
            <person name="Valentin K."/>
            <person name="Verret F."/>
            <person name="Berges J.A."/>
            <person name="Brownlee C."/>
            <person name="Cadoret J.P."/>
            <person name="Chiovitti A."/>
            <person name="Choi C.J."/>
            <person name="Coesel S."/>
            <person name="De Martino A."/>
            <person name="Detter J.C."/>
            <person name="Durkin C."/>
            <person name="Falciatore A."/>
            <person name="Fournet J."/>
            <person name="Haruta M."/>
            <person name="Huysman M.J."/>
            <person name="Jenkins B.D."/>
            <person name="Jiroutova K."/>
            <person name="Jorgensen R.E."/>
            <person name="Joubert Y."/>
            <person name="Kaplan A."/>
            <person name="Kroger N."/>
            <person name="Kroth P.G."/>
            <person name="La Roche J."/>
            <person name="Lindquist E."/>
            <person name="Lommer M."/>
            <person name="Martin-Jezequel V."/>
            <person name="Lopez P.J."/>
            <person name="Lucas S."/>
            <person name="Mangogna M."/>
            <person name="McGinnis K."/>
            <person name="Medlin L.K."/>
            <person name="Montsant A."/>
            <person name="Oudot-Le Secq M.P."/>
            <person name="Napoli C."/>
            <person name="Obornik M."/>
            <person name="Parker M.S."/>
            <person name="Petit J.L."/>
            <person name="Porcel B.M."/>
            <person name="Poulsen N."/>
            <person name="Robison M."/>
            <person name="Rychlewski L."/>
            <person name="Rynearson T.A."/>
            <person name="Schmutz J."/>
            <person name="Shapiro H."/>
            <person name="Siaut M."/>
            <person name="Stanley M."/>
            <person name="Sussman M.R."/>
            <person name="Taylor A.R."/>
            <person name="Vardi A."/>
            <person name="von Dassow P."/>
            <person name="Vyverman W."/>
            <person name="Willis A."/>
            <person name="Wyrwicz L.S."/>
            <person name="Rokhsar D.S."/>
            <person name="Weissenbach J."/>
            <person name="Armbrust E.V."/>
            <person name="Green B.R."/>
            <person name="Van de Peer Y."/>
            <person name="Grigoriev I.V."/>
        </authorList>
    </citation>
    <scope>NUCLEOTIDE SEQUENCE [LARGE SCALE GENOMIC DNA]</scope>
    <source>
        <strain evidence="2 3">CCMP1335</strain>
    </source>
</reference>
<feature type="compositionally biased region" description="Low complexity" evidence="1">
    <location>
        <begin position="8"/>
        <end position="20"/>
    </location>
</feature>
<feature type="compositionally biased region" description="Low complexity" evidence="1">
    <location>
        <begin position="141"/>
        <end position="155"/>
    </location>
</feature>
<dbReference type="AlphaFoldDB" id="B8LDV6"/>
<dbReference type="eggNOG" id="ENOG502T31H">
    <property type="taxonomic scope" value="Eukaryota"/>
</dbReference>
<evidence type="ECO:0000313" key="2">
    <source>
        <dbReference type="EMBL" id="EED86549.1"/>
    </source>
</evidence>
<dbReference type="OMA" id="YAMIAHP"/>
<dbReference type="HOGENOM" id="CLU_859174_0_0_1"/>
<feature type="region of interest" description="Disordered" evidence="1">
    <location>
        <begin position="131"/>
        <end position="162"/>
    </location>
</feature>
<organism evidence="2 3">
    <name type="scientific">Thalassiosira pseudonana</name>
    <name type="common">Marine diatom</name>
    <name type="synonym">Cyclotella nana</name>
    <dbReference type="NCBI Taxonomy" id="35128"/>
    <lineage>
        <taxon>Eukaryota</taxon>
        <taxon>Sar</taxon>
        <taxon>Stramenopiles</taxon>
        <taxon>Ochrophyta</taxon>
        <taxon>Bacillariophyta</taxon>
        <taxon>Coscinodiscophyceae</taxon>
        <taxon>Thalassiosirophycidae</taxon>
        <taxon>Thalassiosirales</taxon>
        <taxon>Thalassiosiraceae</taxon>
        <taxon>Thalassiosira</taxon>
    </lineage>
</organism>
<name>B8LDV6_THAPS</name>
<feature type="compositionally biased region" description="Low complexity" evidence="1">
    <location>
        <begin position="191"/>
        <end position="206"/>
    </location>
</feature>
<protein>
    <submittedName>
        <fullName evidence="2">Uncharacterized protein</fullName>
    </submittedName>
</protein>
<sequence>MSQRYTDHNPSNSWNDNNNRNSRHSSHDNRHSKQNGNPIGKWIQKRRRHRNNSSSSTSTPSGPVGTEARALQNIQRNAQHFHYPSQGFVTPVEHSLLYAMIQYPELYPESAVRKEIEEEEFDVYLEVRDDCDGGGGDGRKATTTATTTTTTTTTTDSSLQPARESYAQLSALLALSAEKNPAKATPEQSERSSNNSNTSSVEPSSQQLSIGQILCRKILRTITQYSDAHSLDRNHEIRELLNPVEKRCQLRNEQAALKQLLPAYAGYTLSLMTGNPLPLLIGAAALTGKDPMMEENTNVSGFRGMGGRTGNLETAGLLDECEDE</sequence>
<feature type="region of interest" description="Disordered" evidence="1">
    <location>
        <begin position="179"/>
        <end position="206"/>
    </location>
</feature>
<accession>B8LDV6</accession>
<dbReference type="Proteomes" id="UP000001449">
    <property type="component" value="Unassembled WGS sequence"/>
</dbReference>
<dbReference type="EMBL" id="DS999421">
    <property type="protein sequence ID" value="EED86549.1"/>
    <property type="molecule type" value="Genomic_DNA"/>
</dbReference>
<dbReference type="InParanoid" id="B8LDV6"/>
<evidence type="ECO:0000313" key="3">
    <source>
        <dbReference type="Proteomes" id="UP000001449"/>
    </source>
</evidence>
<dbReference type="KEGG" id="tps:THAPSDRAFT_11386"/>
<feature type="region of interest" description="Disordered" evidence="1">
    <location>
        <begin position="1"/>
        <end position="65"/>
    </location>
</feature>
<keyword evidence="3" id="KW-1185">Reference proteome</keyword>